<dbReference type="PANTHER" id="PTHR22426:SF2">
    <property type="entry name" value="ARGININE_SERINE-RICH COILED-COIL PROTEIN 2"/>
    <property type="match status" value="1"/>
</dbReference>
<feature type="region of interest" description="Disordered" evidence="1">
    <location>
        <begin position="35"/>
        <end position="165"/>
    </location>
</feature>
<name>G5BVG6_HETGA</name>
<proteinExistence type="predicted"/>
<reference evidence="2 3" key="1">
    <citation type="journal article" date="2011" name="Nature">
        <title>Genome sequencing reveals insights into physiology and longevity of the naked mole rat.</title>
        <authorList>
            <person name="Kim E.B."/>
            <person name="Fang X."/>
            <person name="Fushan A.A."/>
            <person name="Huang Z."/>
            <person name="Lobanov A.V."/>
            <person name="Han L."/>
            <person name="Marino S.M."/>
            <person name="Sun X."/>
            <person name="Turanov A.A."/>
            <person name="Yang P."/>
            <person name="Yim S.H."/>
            <person name="Zhao X."/>
            <person name="Kasaikina M.V."/>
            <person name="Stoletzki N."/>
            <person name="Peng C."/>
            <person name="Polak P."/>
            <person name="Xiong Z."/>
            <person name="Kiezun A."/>
            <person name="Zhu Y."/>
            <person name="Chen Y."/>
            <person name="Kryukov G.V."/>
            <person name="Zhang Q."/>
            <person name="Peshkin L."/>
            <person name="Yang L."/>
            <person name="Bronson R.T."/>
            <person name="Buffenstein R."/>
            <person name="Wang B."/>
            <person name="Han C."/>
            <person name="Li Q."/>
            <person name="Chen L."/>
            <person name="Zhao W."/>
            <person name="Sunyaev S.R."/>
            <person name="Park T.J."/>
            <person name="Zhang G."/>
            <person name="Wang J."/>
            <person name="Gladyshev V.N."/>
        </authorList>
    </citation>
    <scope>NUCLEOTIDE SEQUENCE [LARGE SCALE GENOMIC DNA]</scope>
</reference>
<sequence length="263" mass="30537">MDQPQKRHPQIEIRKKSNQMYLFLLKPQNIIIQDHDQGQEKEYESQIMKEESTGVGAEAKSKLMCEETEDSADSDSKIISLLHDKARRHESKDKSPKKHKSEEHNDKEHSSDKRRERLNSSENGEDRHKRKERRKVVTRQHRGRSREQKKSRSRSRGTQVTPQIAMETQIAALQPKALTETGIAVPSYYNPAAENPMKFAEQEKKRKMLWEGKKGGDKSQSAEIWEKLNFGNKDQNVKFRKLMSIKSEDEAGCSSVDEESYKT</sequence>
<evidence type="ECO:0000256" key="1">
    <source>
        <dbReference type="SAM" id="MobiDB-lite"/>
    </source>
</evidence>
<dbReference type="InParanoid" id="G5BVG6"/>
<dbReference type="PANTHER" id="PTHR22426">
    <property type="entry name" value="ARGININE_SERINE-RICH COILED-COIL PROTEIN 2"/>
    <property type="match status" value="1"/>
</dbReference>
<protein>
    <submittedName>
        <fullName evidence="2">Arginine/serine-rich coiled-coil protein 2</fullName>
    </submittedName>
</protein>
<feature type="compositionally biased region" description="Basic and acidic residues" evidence="1">
    <location>
        <begin position="90"/>
        <end position="127"/>
    </location>
</feature>
<gene>
    <name evidence="2" type="ORF">GW7_12404</name>
</gene>
<dbReference type="STRING" id="10181.G5BVG6"/>
<dbReference type="Proteomes" id="UP000006813">
    <property type="component" value="Unassembled WGS sequence"/>
</dbReference>
<evidence type="ECO:0000313" key="3">
    <source>
        <dbReference type="Proteomes" id="UP000006813"/>
    </source>
</evidence>
<dbReference type="AlphaFoldDB" id="G5BVG6"/>
<dbReference type="EMBL" id="JH172091">
    <property type="protein sequence ID" value="EHB13277.1"/>
    <property type="molecule type" value="Genomic_DNA"/>
</dbReference>
<organism evidence="2 3">
    <name type="scientific">Heterocephalus glaber</name>
    <name type="common">Naked mole rat</name>
    <dbReference type="NCBI Taxonomy" id="10181"/>
    <lineage>
        <taxon>Eukaryota</taxon>
        <taxon>Metazoa</taxon>
        <taxon>Chordata</taxon>
        <taxon>Craniata</taxon>
        <taxon>Vertebrata</taxon>
        <taxon>Euteleostomi</taxon>
        <taxon>Mammalia</taxon>
        <taxon>Eutheria</taxon>
        <taxon>Euarchontoglires</taxon>
        <taxon>Glires</taxon>
        <taxon>Rodentia</taxon>
        <taxon>Hystricomorpha</taxon>
        <taxon>Bathyergidae</taxon>
        <taxon>Heterocephalus</taxon>
    </lineage>
</organism>
<feature type="compositionally biased region" description="Basic residues" evidence="1">
    <location>
        <begin position="128"/>
        <end position="144"/>
    </location>
</feature>
<feature type="compositionally biased region" description="Basic and acidic residues" evidence="1">
    <location>
        <begin position="35"/>
        <end position="52"/>
    </location>
</feature>
<evidence type="ECO:0000313" key="2">
    <source>
        <dbReference type="EMBL" id="EHB13277.1"/>
    </source>
</evidence>
<accession>G5BVG6</accession>